<gene>
    <name evidence="7" type="ORF">J2X05_000880</name>
</gene>
<comment type="subcellular location">
    <subcellularLocation>
        <location evidence="1">Secreted</location>
    </subcellularLocation>
</comment>
<feature type="chain" id="PRO_5046550218" evidence="6">
    <location>
        <begin position="24"/>
        <end position="2039"/>
    </location>
</feature>
<name>A0ABU1UUL0_9GAMM</name>
<dbReference type="SUPFAM" id="SSF75011">
    <property type="entry name" value="3-carboxy-cis,cis-mucoante lactonizing enzyme"/>
    <property type="match status" value="1"/>
</dbReference>
<dbReference type="PANTHER" id="PTHR37467">
    <property type="entry name" value="EXPORTED CALCIUM-BINDING GLYCOPROTEIN-RELATED"/>
    <property type="match status" value="1"/>
</dbReference>
<keyword evidence="2" id="KW-0964">Secreted</keyword>
<dbReference type="InterPro" id="IPR011044">
    <property type="entry name" value="Quino_amine_DH_bsu"/>
</dbReference>
<dbReference type="InterPro" id="IPR028974">
    <property type="entry name" value="TSP_type-3_rpt"/>
</dbReference>
<dbReference type="Proteomes" id="UP001253595">
    <property type="component" value="Unassembled WGS sequence"/>
</dbReference>
<keyword evidence="4" id="KW-0106">Calcium</keyword>
<evidence type="ECO:0000313" key="7">
    <source>
        <dbReference type="EMBL" id="MDR7088877.1"/>
    </source>
</evidence>
<evidence type="ECO:0000256" key="5">
    <source>
        <dbReference type="SAM" id="MobiDB-lite"/>
    </source>
</evidence>
<protein>
    <submittedName>
        <fullName evidence="7">Uncharacterized protein</fullName>
    </submittedName>
</protein>
<proteinExistence type="predicted"/>
<evidence type="ECO:0000256" key="4">
    <source>
        <dbReference type="ARBA" id="ARBA00022837"/>
    </source>
</evidence>
<evidence type="ECO:0000313" key="8">
    <source>
        <dbReference type="Proteomes" id="UP001253595"/>
    </source>
</evidence>
<keyword evidence="8" id="KW-1185">Reference proteome</keyword>
<dbReference type="Gene3D" id="4.10.1080.10">
    <property type="entry name" value="TSP type-3 repeat"/>
    <property type="match status" value="1"/>
</dbReference>
<comment type="caution">
    <text evidence="7">The sequence shown here is derived from an EMBL/GenBank/DDBJ whole genome shotgun (WGS) entry which is preliminary data.</text>
</comment>
<keyword evidence="3 6" id="KW-0732">Signal</keyword>
<dbReference type="SUPFAM" id="SSF103647">
    <property type="entry name" value="TSP type-3 repeat"/>
    <property type="match status" value="1"/>
</dbReference>
<reference evidence="7 8" key="1">
    <citation type="submission" date="2023-07" db="EMBL/GenBank/DDBJ databases">
        <title>Sorghum-associated microbial communities from plants grown in Nebraska, USA.</title>
        <authorList>
            <person name="Schachtman D."/>
        </authorList>
    </citation>
    <scope>NUCLEOTIDE SEQUENCE [LARGE SCALE GENOMIC DNA]</scope>
    <source>
        <strain evidence="7 8">BE190</strain>
    </source>
</reference>
<feature type="region of interest" description="Disordered" evidence="5">
    <location>
        <begin position="348"/>
        <end position="372"/>
    </location>
</feature>
<organism evidence="7 8">
    <name type="scientific">Cellvibrio fibrivorans</name>
    <dbReference type="NCBI Taxonomy" id="126350"/>
    <lineage>
        <taxon>Bacteria</taxon>
        <taxon>Pseudomonadati</taxon>
        <taxon>Pseudomonadota</taxon>
        <taxon>Gammaproteobacteria</taxon>
        <taxon>Cellvibrionales</taxon>
        <taxon>Cellvibrionaceae</taxon>
        <taxon>Cellvibrio</taxon>
    </lineage>
</organism>
<evidence type="ECO:0000256" key="1">
    <source>
        <dbReference type="ARBA" id="ARBA00004613"/>
    </source>
</evidence>
<dbReference type="EMBL" id="JAVDVX010000001">
    <property type="protein sequence ID" value="MDR7088877.1"/>
    <property type="molecule type" value="Genomic_DNA"/>
</dbReference>
<evidence type="ECO:0000256" key="3">
    <source>
        <dbReference type="ARBA" id="ARBA00022729"/>
    </source>
</evidence>
<dbReference type="RefSeq" id="WP_310069100.1">
    <property type="nucleotide sequence ID" value="NZ_JAVDVX010000001.1"/>
</dbReference>
<feature type="compositionally biased region" description="Polar residues" evidence="5">
    <location>
        <begin position="361"/>
        <end position="371"/>
    </location>
</feature>
<evidence type="ECO:0000256" key="2">
    <source>
        <dbReference type="ARBA" id="ARBA00022525"/>
    </source>
</evidence>
<dbReference type="InterPro" id="IPR059100">
    <property type="entry name" value="TSP3_bac"/>
</dbReference>
<sequence length="2039" mass="222500">MLKQSLRLFVVLSFALFANLLWAAKAVDYTPPDFIPDQVVSDEKIIYLLSKSNKAVYRWSIATSAYLSPLTVGLVKDDVEYLPTTIEVAPGHSRLYIGYETGDIRYLALSGTATERSFATTAMPIKELAAAGKYLIVVDGTSNYVGNRYSFNNRGTIIEQSSSYLDLVDHHIWSPADSKVYRVDSSQVDATSIDQKTGRFGIRSFLFSTHSLGTNGPILSISADGRYLLTHTGTIAAPLSRNIFLGNIGDWIKAGKFLPDGSIVSLRGVFYSWPSKAMLKMHDANLRVVEQREYAGEVLNIYGTASKYAVLMVNNEKLEIHTYVPNPDSDGDGVANATDAFPLDAAASRDADKDGYPDAWNKNQNASSSPTGLVLDAYPKDAECNSLAQGDGKLCNYTATTPVFTPDAVTSDAKTVYLLSIYNKKIYRWSVEKGTYISPLKPGITSGYQQLFPTTMAFAEDQNRLYLGYSSGAVNYVQPSGSSTVTEKPFATVDSAVSKLVPAGKMLVIQDQISRYSFDSKAVQKDKKQQYPDSAKYTWDKVNSRLYFLSSSYTNYQFYYFLVNQTSGKLSEYKSSAFNINNSLGNLLTLSPDARQILLGNGDIFKAENLSLSRSLGRRSDAAKWLADGSIVQAYSLGQKIVLSRIDQSNQLLETTSFDGDSLVGIFGTDKALVVLAFRFGKLVSYAYTPKDDIDGDKVPNAQDAFPNDPAASVDSDNDGYPDSWNRGYNQSKSTTGLVLDAYPKDSACALISDGNGTICDYAARVPAFIPDQIINEGDIVYLLSKANNRIYRWSITAGNYINPLVVGTKEGTNTLAPTSFAIVADHQRVYLGYSNGQINYINLDGAKENSFAIKTAGHQQLVAAGKYLLINSAYQYSSSGELGIYDKSGAAMFNGGSFYTSYTFGWDAVNSTVYSFRDNTSPNDLLFRVIDQATGNVTASGESPYHGDYLIKSPIRPSTDGSLVLLGSGDLYEQSQLKWVGSLGTQIDDARWLADNSLVTIKNHDSLINLQRRDTTLKLVEEISFAGIGLGIFGSDSKMVVLALDDEGKLQAHVYSPSNDTDADGVSNTADAFPMDPAASVDTDNDGYPDSWNSGKDAVDSTSGLTLDAYPVDSACYLSEHGDGSNCDYAATMPEFIPDQIVSDGDIIYYLSKSNGRIYRWSIADEKFINPWIVGITQGFTRVSPRKMALSQVHGRMYLGYETGQVRYINLSGVKENDFTAVAMSVNGLAAVGDHLLVQDSSGAWATHYIYDAAGALTDSKDWNYYSHEYAWDSVNSKVYFFRDDTSPNDLHFEVIDPATGMITQEGETPYHGAYNTSGVIRVSGDGTRVLLGSGDIYNGADLTWATSVGAMVDARWLADSSLVTVKNSGNQFVVERRDASLRLVEQRIFAGEVLGIFGSDTEMTLSAFIDGKLGAYAYVPSDDSDNDGVENTLDAFPLDPAASVDTDNDGYPDAWNVGYTQADSTSNLNLDAYPQDSACYLPAHGNGTDCDYGATIPNYVPDQIASDAEYIYLLSSTNQRIYRWSLVDKKYVNPFVIGYKQGLATSLPKKMALSEAHQRIYLGYESGAIRYVDLATGQELPFANTAMAVNGLASVGNYLLAQDYSGAWAAHYIFDQTGTMTDYKDWNYASTEYTWSPLDSRVYYSGYWEAVDQETGKITSQGSLPYAYGYDQLGTRVSPDGSMVLLGNGAIYSSIDLSLQKNLSTSLRDALWTGFALTTLEYNQLKVRSPIDFSELQSHPVTGTALRIAADGQYAVVVHVVNGAVQFSQFAIGDSDGDGLPKWWEESNGLDDDYAGDAALDSDGDTLTNLEEYQAKTNANLVDTDGDGISDGDEVKTHFTNPIKTDSDADGLTDYVELFDHQTDPLNPDTDNDTYSDYAEVSVYATDPKDATSVPPAITTMQESFEADTLSPLWVAGTNNNANWTVDISSAFAGANSIRSGAVDHNQRSSIVFKGLFAAGTLSFHARVDAEGCCDKLQLFVDGEWRLEVSAYSSPWAQYSVQLTSGNHEIEWRYSKDSSVVTGADAAWIDKVEFTAN</sequence>
<dbReference type="SUPFAM" id="SSF69322">
    <property type="entry name" value="Tricorn protease domain 2"/>
    <property type="match status" value="1"/>
</dbReference>
<dbReference type="InterPro" id="IPR053180">
    <property type="entry name" value="Ca-binding_acidic-repeat"/>
</dbReference>
<accession>A0ABU1UUL0</accession>
<dbReference type="SUPFAM" id="SSF50969">
    <property type="entry name" value="YVTN repeat-like/Quinoprotein amine dehydrogenase"/>
    <property type="match status" value="2"/>
</dbReference>
<dbReference type="Pfam" id="PF18884">
    <property type="entry name" value="TSP3_bac"/>
    <property type="match status" value="3"/>
</dbReference>
<evidence type="ECO:0000256" key="6">
    <source>
        <dbReference type="SAM" id="SignalP"/>
    </source>
</evidence>
<feature type="region of interest" description="Disordered" evidence="5">
    <location>
        <begin position="698"/>
        <end position="728"/>
    </location>
</feature>
<dbReference type="SUPFAM" id="SSF82171">
    <property type="entry name" value="DPP6 N-terminal domain-like"/>
    <property type="match status" value="1"/>
</dbReference>
<feature type="signal peptide" evidence="6">
    <location>
        <begin position="1"/>
        <end position="23"/>
    </location>
</feature>
<dbReference type="PANTHER" id="PTHR37467:SF1">
    <property type="entry name" value="EXPORTED CALCIUM-BINDING GLYCOPROTEIN"/>
    <property type="match status" value="1"/>
</dbReference>